<keyword evidence="1" id="KW-0808">Transferase</keyword>
<dbReference type="InterPro" id="IPR003673">
    <property type="entry name" value="CoA-Trfase_fam_III"/>
</dbReference>
<dbReference type="InterPro" id="IPR023606">
    <property type="entry name" value="CoA-Trfase_III_dom_1_sf"/>
</dbReference>
<dbReference type="Pfam" id="PF02515">
    <property type="entry name" value="CoA_transf_3"/>
    <property type="match status" value="1"/>
</dbReference>
<dbReference type="GO" id="GO:0008410">
    <property type="term" value="F:CoA-transferase activity"/>
    <property type="evidence" value="ECO:0007669"/>
    <property type="project" value="TreeGrafter"/>
</dbReference>
<gene>
    <name evidence="2" type="ORF">S01H1_08655</name>
</gene>
<dbReference type="Gene3D" id="3.40.50.10540">
    <property type="entry name" value="Crotonobetainyl-coa:carnitine coa-transferase, domain 1"/>
    <property type="match status" value="1"/>
</dbReference>
<evidence type="ECO:0000256" key="1">
    <source>
        <dbReference type="ARBA" id="ARBA00022679"/>
    </source>
</evidence>
<dbReference type="SUPFAM" id="SSF89796">
    <property type="entry name" value="CoA-transferase family III (CaiB/BaiF)"/>
    <property type="match status" value="1"/>
</dbReference>
<comment type="caution">
    <text evidence="2">The sequence shown here is derived from an EMBL/GenBank/DDBJ whole genome shotgun (WGS) entry which is preliminary data.</text>
</comment>
<reference evidence="2" key="1">
    <citation type="journal article" date="2014" name="Front. Microbiol.">
        <title>High frequency of phylogenetically diverse reductive dehalogenase-homologous genes in deep subseafloor sedimentary metagenomes.</title>
        <authorList>
            <person name="Kawai M."/>
            <person name="Futagami T."/>
            <person name="Toyoda A."/>
            <person name="Takaki Y."/>
            <person name="Nishi S."/>
            <person name="Hori S."/>
            <person name="Arai W."/>
            <person name="Tsubouchi T."/>
            <person name="Morono Y."/>
            <person name="Uchiyama I."/>
            <person name="Ito T."/>
            <person name="Fujiyama A."/>
            <person name="Inagaki F."/>
            <person name="Takami H."/>
        </authorList>
    </citation>
    <scope>NUCLEOTIDE SEQUENCE</scope>
    <source>
        <strain evidence="2">Expedition CK06-06</strain>
    </source>
</reference>
<evidence type="ECO:0000313" key="2">
    <source>
        <dbReference type="EMBL" id="GAF78089.1"/>
    </source>
</evidence>
<sequence>DIIRERFPNRVVSDRPYDCSPGFNLQNRNKHGITLDLSNDRGKELFKALVKIGDVVLENYSPRVMANFDLDYPVLKKVNPGIIMMSLPALGRSGPDKDCIAFGQTIDCLSGMAYLTGYIGEEPMLQSGLSYGDPLSGINAAFAIIAALRYRRRSGKGLHLDLSQVEGVIAFNADAIMDYTMNGRVRERTGNRHRSMAPHGCYRCKGEDNWVVIAIPSDAVWRRFCQAIERPAWAEDSRFSDTPGRYRHQDELDRLIEEWTLKHDHYQVMRILQQADIPAGPVLDAEELVEEPHLNERGVFETVTHPEAGTHPYIGMFAGFSKTPISIRRPAPCLGEHNRYVFGELLGLSREEMAQLEEQGIIGTVPFAEQQGGLY</sequence>
<protein>
    <recommendedName>
        <fullName evidence="3">CoA transferase</fullName>
    </recommendedName>
</protein>
<dbReference type="InterPro" id="IPR050483">
    <property type="entry name" value="CoA-transferase_III_domain"/>
</dbReference>
<feature type="non-terminal residue" evidence="2">
    <location>
        <position position="1"/>
    </location>
</feature>
<dbReference type="PANTHER" id="PTHR48207">
    <property type="entry name" value="SUCCINATE--HYDROXYMETHYLGLUTARATE COA-TRANSFERASE"/>
    <property type="match status" value="1"/>
</dbReference>
<organism evidence="2">
    <name type="scientific">marine sediment metagenome</name>
    <dbReference type="NCBI Taxonomy" id="412755"/>
    <lineage>
        <taxon>unclassified sequences</taxon>
        <taxon>metagenomes</taxon>
        <taxon>ecological metagenomes</taxon>
    </lineage>
</organism>
<dbReference type="EMBL" id="BARS01004429">
    <property type="protein sequence ID" value="GAF78089.1"/>
    <property type="molecule type" value="Genomic_DNA"/>
</dbReference>
<name>X0SAP6_9ZZZZ</name>
<dbReference type="InterPro" id="IPR044855">
    <property type="entry name" value="CoA-Trfase_III_dom3_sf"/>
</dbReference>
<dbReference type="PANTHER" id="PTHR48207:SF3">
    <property type="entry name" value="SUCCINATE--HYDROXYMETHYLGLUTARATE COA-TRANSFERASE"/>
    <property type="match status" value="1"/>
</dbReference>
<evidence type="ECO:0008006" key="3">
    <source>
        <dbReference type="Google" id="ProtNLM"/>
    </source>
</evidence>
<accession>X0SAP6</accession>
<dbReference type="Gene3D" id="3.30.1540.10">
    <property type="entry name" value="formyl-coa transferase, domain 3"/>
    <property type="match status" value="1"/>
</dbReference>
<dbReference type="AlphaFoldDB" id="X0SAP6"/>
<proteinExistence type="predicted"/>